<sequence>MTPRSWPDQAESQCQLWNLLTIICRFSQCFH</sequence>
<protein>
    <submittedName>
        <fullName evidence="1">Pentatricopeptide repeat-containing protein At1g71060</fullName>
    </submittedName>
</protein>
<name>A0A2P2N2E7_RHIMU</name>
<reference evidence="1" key="1">
    <citation type="submission" date="2018-02" db="EMBL/GenBank/DDBJ databases">
        <title>Rhizophora mucronata_Transcriptome.</title>
        <authorList>
            <person name="Meera S.P."/>
            <person name="Sreeshan A."/>
            <person name="Augustine A."/>
        </authorList>
    </citation>
    <scope>NUCLEOTIDE SEQUENCE</scope>
    <source>
        <tissue evidence="1">Leaf</tissue>
    </source>
</reference>
<organism evidence="1">
    <name type="scientific">Rhizophora mucronata</name>
    <name type="common">Asiatic mangrove</name>
    <dbReference type="NCBI Taxonomy" id="61149"/>
    <lineage>
        <taxon>Eukaryota</taxon>
        <taxon>Viridiplantae</taxon>
        <taxon>Streptophyta</taxon>
        <taxon>Embryophyta</taxon>
        <taxon>Tracheophyta</taxon>
        <taxon>Spermatophyta</taxon>
        <taxon>Magnoliopsida</taxon>
        <taxon>eudicotyledons</taxon>
        <taxon>Gunneridae</taxon>
        <taxon>Pentapetalae</taxon>
        <taxon>rosids</taxon>
        <taxon>fabids</taxon>
        <taxon>Malpighiales</taxon>
        <taxon>Rhizophoraceae</taxon>
        <taxon>Rhizophora</taxon>
    </lineage>
</organism>
<accession>A0A2P2N2E7</accession>
<proteinExistence type="predicted"/>
<dbReference type="EMBL" id="GGEC01056147">
    <property type="protein sequence ID" value="MBX36631.1"/>
    <property type="molecule type" value="Transcribed_RNA"/>
</dbReference>
<dbReference type="AlphaFoldDB" id="A0A2P2N2E7"/>
<evidence type="ECO:0000313" key="1">
    <source>
        <dbReference type="EMBL" id="MBX36631.1"/>
    </source>
</evidence>